<dbReference type="PROSITE" id="PS00622">
    <property type="entry name" value="HTH_LUXR_1"/>
    <property type="match status" value="1"/>
</dbReference>
<dbReference type="PANTHER" id="PTHR44688:SF16">
    <property type="entry name" value="DNA-BINDING TRANSCRIPTIONAL ACTIVATOR DEVR_DOSR"/>
    <property type="match status" value="1"/>
</dbReference>
<evidence type="ECO:0000313" key="6">
    <source>
        <dbReference type="EMBL" id="TCK26337.1"/>
    </source>
</evidence>
<gene>
    <name evidence="6" type="ORF">EV378_2168</name>
</gene>
<dbReference type="GO" id="GO:0003677">
    <property type="term" value="F:DNA binding"/>
    <property type="evidence" value="ECO:0007669"/>
    <property type="project" value="UniProtKB-KW"/>
</dbReference>
<evidence type="ECO:0000259" key="5">
    <source>
        <dbReference type="PROSITE" id="PS50043"/>
    </source>
</evidence>
<organism evidence="6 7">
    <name type="scientific">Pseudonocardia endophytica</name>
    <dbReference type="NCBI Taxonomy" id="401976"/>
    <lineage>
        <taxon>Bacteria</taxon>
        <taxon>Bacillati</taxon>
        <taxon>Actinomycetota</taxon>
        <taxon>Actinomycetes</taxon>
        <taxon>Pseudonocardiales</taxon>
        <taxon>Pseudonocardiaceae</taxon>
        <taxon>Pseudonocardia</taxon>
    </lineage>
</organism>
<proteinExistence type="predicted"/>
<evidence type="ECO:0000256" key="2">
    <source>
        <dbReference type="ARBA" id="ARBA00023125"/>
    </source>
</evidence>
<dbReference type="GO" id="GO:0006355">
    <property type="term" value="P:regulation of DNA-templated transcription"/>
    <property type="evidence" value="ECO:0007669"/>
    <property type="project" value="InterPro"/>
</dbReference>
<keyword evidence="2" id="KW-0238">DNA-binding</keyword>
<dbReference type="CDD" id="cd06170">
    <property type="entry name" value="LuxR_C_like"/>
    <property type="match status" value="1"/>
</dbReference>
<keyword evidence="7" id="KW-1185">Reference proteome</keyword>
<dbReference type="InterPro" id="IPR036388">
    <property type="entry name" value="WH-like_DNA-bd_sf"/>
</dbReference>
<feature type="domain" description="HTH luxR-type" evidence="5">
    <location>
        <begin position="327"/>
        <end position="390"/>
    </location>
</feature>
<evidence type="ECO:0000256" key="1">
    <source>
        <dbReference type="ARBA" id="ARBA00023015"/>
    </source>
</evidence>
<feature type="region of interest" description="Disordered" evidence="4">
    <location>
        <begin position="302"/>
        <end position="327"/>
    </location>
</feature>
<dbReference type="InterPro" id="IPR029016">
    <property type="entry name" value="GAF-like_dom_sf"/>
</dbReference>
<name>A0A4R1HUG1_PSEEN</name>
<dbReference type="InterPro" id="IPR003018">
    <property type="entry name" value="GAF"/>
</dbReference>
<dbReference type="PRINTS" id="PR00038">
    <property type="entry name" value="HTHLUXR"/>
</dbReference>
<keyword evidence="3" id="KW-0804">Transcription</keyword>
<dbReference type="Gene3D" id="3.30.450.40">
    <property type="match status" value="1"/>
</dbReference>
<dbReference type="InterPro" id="IPR016032">
    <property type="entry name" value="Sig_transdc_resp-reg_C-effctor"/>
</dbReference>
<comment type="caution">
    <text evidence="6">The sequence shown here is derived from an EMBL/GenBank/DDBJ whole genome shotgun (WGS) entry which is preliminary data.</text>
</comment>
<protein>
    <submittedName>
        <fullName evidence="6">LuxR family GAF modulated transcriptional regulator</fullName>
    </submittedName>
</protein>
<dbReference type="AlphaFoldDB" id="A0A4R1HUG1"/>
<accession>A0A4R1HUG1</accession>
<dbReference type="Pfam" id="PF00196">
    <property type="entry name" value="GerE"/>
    <property type="match status" value="1"/>
</dbReference>
<dbReference type="PROSITE" id="PS50043">
    <property type="entry name" value="HTH_LUXR_2"/>
    <property type="match status" value="1"/>
</dbReference>
<dbReference type="SMART" id="SM00065">
    <property type="entry name" value="GAF"/>
    <property type="match status" value="1"/>
</dbReference>
<reference evidence="6 7" key="1">
    <citation type="submission" date="2019-03" db="EMBL/GenBank/DDBJ databases">
        <title>Sequencing the genomes of 1000 actinobacteria strains.</title>
        <authorList>
            <person name="Klenk H.-P."/>
        </authorList>
    </citation>
    <scope>NUCLEOTIDE SEQUENCE [LARGE SCALE GENOMIC DNA]</scope>
    <source>
        <strain evidence="6 7">DSM 44969</strain>
    </source>
</reference>
<evidence type="ECO:0000256" key="3">
    <source>
        <dbReference type="ARBA" id="ARBA00023163"/>
    </source>
</evidence>
<dbReference type="InterPro" id="IPR000792">
    <property type="entry name" value="Tscrpt_reg_LuxR_C"/>
</dbReference>
<dbReference type="OrthoDB" id="161302at2"/>
<dbReference type="SUPFAM" id="SSF46894">
    <property type="entry name" value="C-terminal effector domain of the bipartite response regulators"/>
    <property type="match status" value="1"/>
</dbReference>
<sequence length="390" mass="42330">MSSPSPRTIPRVPRGLSAELDDGDVVRRLRDVFELVTSLTGWTGAPGRADLVTRRLAEGALDGARDAVVAAIAAADGSEADRGRLSVLLVQICEVRSAVREAALSRRAVALASARGVFERLRPLSTVTSLMERAPAELGRVGFERCLLSKVDRGRWIARAAHVRDDPRLAEAIREAGSRHPRQIDRQLVEAELVRTRKPILVADAQDHPRVHRELVSTSGSLAYVAAPLVAGSSVIGFVHGDTGVGNVVDEFDRELIGVLAEGIGLAVERIVHRERLFSLKQVLASYTGSVLDMVEEMTDGAPTFDEPPVTAPVGVSQPRSERPARNPEVARLLTPRELEVMDLIAAGDTNSRIAARLFVTEATVKAHVKHIFRKLSAANRAEAVSRYYR</sequence>
<dbReference type="Pfam" id="PF13185">
    <property type="entry name" value="GAF_2"/>
    <property type="match status" value="1"/>
</dbReference>
<dbReference type="Gene3D" id="1.10.10.10">
    <property type="entry name" value="Winged helix-like DNA-binding domain superfamily/Winged helix DNA-binding domain"/>
    <property type="match status" value="1"/>
</dbReference>
<evidence type="ECO:0000313" key="7">
    <source>
        <dbReference type="Proteomes" id="UP000295560"/>
    </source>
</evidence>
<evidence type="ECO:0000256" key="4">
    <source>
        <dbReference type="SAM" id="MobiDB-lite"/>
    </source>
</evidence>
<dbReference type="Proteomes" id="UP000295560">
    <property type="component" value="Unassembled WGS sequence"/>
</dbReference>
<dbReference type="EMBL" id="SMFZ01000001">
    <property type="protein sequence ID" value="TCK26337.1"/>
    <property type="molecule type" value="Genomic_DNA"/>
</dbReference>
<keyword evidence="1" id="KW-0805">Transcription regulation</keyword>
<dbReference type="SMART" id="SM00421">
    <property type="entry name" value="HTH_LUXR"/>
    <property type="match status" value="1"/>
</dbReference>
<dbReference type="PANTHER" id="PTHR44688">
    <property type="entry name" value="DNA-BINDING TRANSCRIPTIONAL ACTIVATOR DEVR_DOSR"/>
    <property type="match status" value="1"/>
</dbReference>
<dbReference type="SUPFAM" id="SSF55781">
    <property type="entry name" value="GAF domain-like"/>
    <property type="match status" value="1"/>
</dbReference>